<comment type="similarity">
    <text evidence="1">Belongs to the MlaA family.</text>
</comment>
<keyword evidence="2" id="KW-0732">Signal</keyword>
<dbReference type="PANTHER" id="PTHR30035:SF3">
    <property type="entry name" value="INTERMEMBRANE PHOSPHOLIPID TRANSPORT SYSTEM LIPOPROTEIN MLAA"/>
    <property type="match status" value="1"/>
</dbReference>
<feature type="compositionally biased region" description="Basic and acidic residues" evidence="3">
    <location>
        <begin position="15"/>
        <end position="24"/>
    </location>
</feature>
<dbReference type="EMBL" id="QCYH01000005">
    <property type="protein sequence ID" value="PVA10228.1"/>
    <property type="molecule type" value="Genomic_DNA"/>
</dbReference>
<reference evidence="4 5" key="1">
    <citation type="submission" date="2018-04" db="EMBL/GenBank/DDBJ databases">
        <title>Pelagivirga bohaiensis gen. nov., sp. nov., a bacterium isolated from the Bohai Sea.</title>
        <authorList>
            <person name="Ji X."/>
        </authorList>
    </citation>
    <scope>NUCLEOTIDE SEQUENCE [LARGE SCALE GENOMIC DNA]</scope>
    <source>
        <strain evidence="4 5">BH-SD19</strain>
    </source>
</reference>
<evidence type="ECO:0000256" key="2">
    <source>
        <dbReference type="ARBA" id="ARBA00022729"/>
    </source>
</evidence>
<evidence type="ECO:0000256" key="1">
    <source>
        <dbReference type="ARBA" id="ARBA00010634"/>
    </source>
</evidence>
<dbReference type="Pfam" id="PF04333">
    <property type="entry name" value="MlaA"/>
    <property type="match status" value="1"/>
</dbReference>
<organism evidence="4 5">
    <name type="scientific">Pelagivirga sediminicola</name>
    <dbReference type="NCBI Taxonomy" id="2170575"/>
    <lineage>
        <taxon>Bacteria</taxon>
        <taxon>Pseudomonadati</taxon>
        <taxon>Pseudomonadota</taxon>
        <taxon>Alphaproteobacteria</taxon>
        <taxon>Rhodobacterales</taxon>
        <taxon>Paracoccaceae</taxon>
        <taxon>Pelagivirga</taxon>
    </lineage>
</organism>
<keyword evidence="4" id="KW-0449">Lipoprotein</keyword>
<evidence type="ECO:0000313" key="5">
    <source>
        <dbReference type="Proteomes" id="UP000244446"/>
    </source>
</evidence>
<sequence length="253" mass="27105">MSACAQPDPAVTRGAPHDPYEQSNRRTHAFNKSLDKALLRPVSEGYSAFVADDVETVISNFSTNLTLPGSIVNNMLQGNGRGATSDFYRFVVNTTLGLGGLFDTATDLNMSAHTDADFGKTLYVWGVNEGPYVELPVLGPSTSRAAVGRVVDLFTNPLDFVIEDPEVYYALGARASRGLTGRARYSDTIDSVLYDSADSYAAARSLYLQNRRFKVGNGGSEAYLDPYDTDGGAPAAAAPPAAVSADYEDPYDQ</sequence>
<accession>A0A2T7G731</accession>
<feature type="region of interest" description="Disordered" evidence="3">
    <location>
        <begin position="1"/>
        <end position="25"/>
    </location>
</feature>
<dbReference type="PANTHER" id="PTHR30035">
    <property type="entry name" value="LIPOPROTEIN VACJ-RELATED"/>
    <property type="match status" value="1"/>
</dbReference>
<dbReference type="GO" id="GO:0016020">
    <property type="term" value="C:membrane"/>
    <property type="evidence" value="ECO:0007669"/>
    <property type="project" value="InterPro"/>
</dbReference>
<dbReference type="PRINTS" id="PR01805">
    <property type="entry name" value="VACJLIPOPROT"/>
</dbReference>
<comment type="caution">
    <text evidence="4">The sequence shown here is derived from an EMBL/GenBank/DDBJ whole genome shotgun (WGS) entry which is preliminary data.</text>
</comment>
<protein>
    <submittedName>
        <fullName evidence="4">VacJ lipoprotein</fullName>
    </submittedName>
</protein>
<dbReference type="AlphaFoldDB" id="A0A2T7G731"/>
<evidence type="ECO:0000313" key="4">
    <source>
        <dbReference type="EMBL" id="PVA10228.1"/>
    </source>
</evidence>
<proteinExistence type="inferred from homology"/>
<evidence type="ECO:0000256" key="3">
    <source>
        <dbReference type="SAM" id="MobiDB-lite"/>
    </source>
</evidence>
<name>A0A2T7G731_9RHOB</name>
<dbReference type="InterPro" id="IPR007428">
    <property type="entry name" value="MlaA"/>
</dbReference>
<dbReference type="OrthoDB" id="9785326at2"/>
<feature type="region of interest" description="Disordered" evidence="3">
    <location>
        <begin position="226"/>
        <end position="253"/>
    </location>
</feature>
<dbReference type="Proteomes" id="UP000244446">
    <property type="component" value="Unassembled WGS sequence"/>
</dbReference>
<feature type="compositionally biased region" description="Low complexity" evidence="3">
    <location>
        <begin position="233"/>
        <end position="242"/>
    </location>
</feature>
<keyword evidence="5" id="KW-1185">Reference proteome</keyword>
<gene>
    <name evidence="4" type="ORF">DC366_10950</name>
</gene>
<dbReference type="GO" id="GO:0120010">
    <property type="term" value="P:intermembrane phospholipid transfer"/>
    <property type="evidence" value="ECO:0007669"/>
    <property type="project" value="TreeGrafter"/>
</dbReference>